<dbReference type="AlphaFoldDB" id="A0A9W9YHR8"/>
<evidence type="ECO:0000313" key="3">
    <source>
        <dbReference type="Proteomes" id="UP001163046"/>
    </source>
</evidence>
<dbReference type="Proteomes" id="UP001163046">
    <property type="component" value="Unassembled WGS sequence"/>
</dbReference>
<feature type="domain" description="Rho GTPase-activating protein 29/45 N-terminal" evidence="1">
    <location>
        <begin position="8"/>
        <end position="77"/>
    </location>
</feature>
<proteinExistence type="predicted"/>
<dbReference type="InterPro" id="IPR057028">
    <property type="entry name" value="RHG29_45_N"/>
</dbReference>
<protein>
    <submittedName>
        <fullName evidence="2">Rho GTPase-activating protein 29</fullName>
    </submittedName>
</protein>
<keyword evidence="3" id="KW-1185">Reference proteome</keyword>
<reference evidence="2" key="1">
    <citation type="submission" date="2023-01" db="EMBL/GenBank/DDBJ databases">
        <title>Genome assembly of the deep-sea coral Lophelia pertusa.</title>
        <authorList>
            <person name="Herrera S."/>
            <person name="Cordes E."/>
        </authorList>
    </citation>
    <scope>NUCLEOTIDE SEQUENCE</scope>
    <source>
        <strain evidence="2">USNM1676648</strain>
        <tissue evidence="2">Polyp</tissue>
    </source>
</reference>
<feature type="non-terminal residue" evidence="2">
    <location>
        <position position="1"/>
    </location>
</feature>
<evidence type="ECO:0000313" key="2">
    <source>
        <dbReference type="EMBL" id="KAJ7350175.1"/>
    </source>
</evidence>
<name>A0A9W9YHR8_9CNID</name>
<accession>A0A9W9YHR8</accession>
<comment type="caution">
    <text evidence="2">The sequence shown here is derived from an EMBL/GenBank/DDBJ whole genome shotgun (WGS) entry which is preliminary data.</text>
</comment>
<dbReference type="EMBL" id="MU827383">
    <property type="protein sequence ID" value="KAJ7350175.1"/>
    <property type="molecule type" value="Genomic_DNA"/>
</dbReference>
<sequence>NPEGEPPEVKAHERLGEVLSAMNVVLDKYQALHSTDILASAGKLKSIVKSHNYEDTSKAPDEFYECIDQLASAFSSR</sequence>
<gene>
    <name evidence="2" type="primary">ARHGAP29</name>
    <name evidence="2" type="ORF">OS493_038004</name>
</gene>
<dbReference type="Pfam" id="PF24235">
    <property type="entry name" value="RHG29_45_N"/>
    <property type="match status" value="1"/>
</dbReference>
<dbReference type="OrthoDB" id="79452at2759"/>
<evidence type="ECO:0000259" key="1">
    <source>
        <dbReference type="Pfam" id="PF24235"/>
    </source>
</evidence>
<organism evidence="2 3">
    <name type="scientific">Desmophyllum pertusum</name>
    <dbReference type="NCBI Taxonomy" id="174260"/>
    <lineage>
        <taxon>Eukaryota</taxon>
        <taxon>Metazoa</taxon>
        <taxon>Cnidaria</taxon>
        <taxon>Anthozoa</taxon>
        <taxon>Hexacorallia</taxon>
        <taxon>Scleractinia</taxon>
        <taxon>Caryophylliina</taxon>
        <taxon>Caryophylliidae</taxon>
        <taxon>Desmophyllum</taxon>
    </lineage>
</organism>